<dbReference type="SMART" id="SM00342">
    <property type="entry name" value="HTH_ARAC"/>
    <property type="match status" value="1"/>
</dbReference>
<evidence type="ECO:0000256" key="2">
    <source>
        <dbReference type="ARBA" id="ARBA00023125"/>
    </source>
</evidence>
<dbReference type="Proteomes" id="UP000199317">
    <property type="component" value="Unassembled WGS sequence"/>
</dbReference>
<dbReference type="GO" id="GO:0003700">
    <property type="term" value="F:DNA-binding transcription factor activity"/>
    <property type="evidence" value="ECO:0007669"/>
    <property type="project" value="InterPro"/>
</dbReference>
<accession>A0A1H0TYZ2</accession>
<keyword evidence="3" id="KW-0804">Transcription</keyword>
<dbReference type="PANTHER" id="PTHR47893:SF1">
    <property type="entry name" value="REGULATORY PROTEIN PCHR"/>
    <property type="match status" value="1"/>
</dbReference>
<keyword evidence="2 5" id="KW-0238">DNA-binding</keyword>
<dbReference type="PROSITE" id="PS01124">
    <property type="entry name" value="HTH_ARAC_FAMILY_2"/>
    <property type="match status" value="1"/>
</dbReference>
<name>A0A1H0TYZ2_9BURK</name>
<dbReference type="InterPro" id="IPR018060">
    <property type="entry name" value="HTH_AraC"/>
</dbReference>
<keyword evidence="1" id="KW-0805">Transcription regulation</keyword>
<dbReference type="EMBL" id="FNJL01000017">
    <property type="protein sequence ID" value="SDP59292.1"/>
    <property type="molecule type" value="Genomic_DNA"/>
</dbReference>
<dbReference type="SUPFAM" id="SSF46689">
    <property type="entry name" value="Homeodomain-like"/>
    <property type="match status" value="2"/>
</dbReference>
<reference evidence="6" key="1">
    <citation type="submission" date="2016-10" db="EMBL/GenBank/DDBJ databases">
        <authorList>
            <person name="Varghese N."/>
            <person name="Submissions S."/>
        </authorList>
    </citation>
    <scope>NUCLEOTIDE SEQUENCE [LARGE SCALE GENOMIC DNA]</scope>
    <source>
        <strain evidence="6">DSM 17101</strain>
    </source>
</reference>
<evidence type="ECO:0000313" key="5">
    <source>
        <dbReference type="EMBL" id="SDP59292.1"/>
    </source>
</evidence>
<dbReference type="Pfam" id="PF12833">
    <property type="entry name" value="HTH_18"/>
    <property type="match status" value="1"/>
</dbReference>
<sequence length="354" mass="39139">MFARPRLLVRWPLSARPLPLHLARFPCRRCPAVPPSAPSVHPLASVPGALAAEPALRAHFLRMRQLRPGLHLHTDDACDERDLTAQAEIEEGLRIVLLLEGSVDVSYGPERVRLTGRAGHASALLVSVAEREHFTRRARQGTYARRVSLGLGWDWIAQALGEGGDPPGARGQLGEFRHRHLAMQRWQASPRAVAIAEQLVRPPVLEPLLQHLYLESRALELVGEALGTLYRNPAAPPPPAASSAALRPREHQRLRELHAFLGSGEADQLSLDEIARRAGVNANTLQRQFRTVYGTTVFDYLRDCRLQRARQALERDGLTVGQAAMVAGYTSAANFATAYKRRFGLSPKQARSRV</sequence>
<dbReference type="GO" id="GO:0043565">
    <property type="term" value="F:sequence-specific DNA binding"/>
    <property type="evidence" value="ECO:0007669"/>
    <property type="project" value="InterPro"/>
</dbReference>
<dbReference type="PANTHER" id="PTHR47893">
    <property type="entry name" value="REGULATORY PROTEIN PCHR"/>
    <property type="match status" value="1"/>
</dbReference>
<organism evidence="5 6">
    <name type="scientific">Paracidovorax cattleyae</name>
    <dbReference type="NCBI Taxonomy" id="80868"/>
    <lineage>
        <taxon>Bacteria</taxon>
        <taxon>Pseudomonadati</taxon>
        <taxon>Pseudomonadota</taxon>
        <taxon>Betaproteobacteria</taxon>
        <taxon>Burkholderiales</taxon>
        <taxon>Comamonadaceae</taxon>
        <taxon>Paracidovorax</taxon>
    </lineage>
</organism>
<dbReference type="InterPro" id="IPR018062">
    <property type="entry name" value="HTH_AraC-typ_CS"/>
</dbReference>
<evidence type="ECO:0000256" key="1">
    <source>
        <dbReference type="ARBA" id="ARBA00023015"/>
    </source>
</evidence>
<feature type="domain" description="HTH araC/xylS-type" evidence="4">
    <location>
        <begin position="255"/>
        <end position="353"/>
    </location>
</feature>
<dbReference type="Gene3D" id="1.10.10.60">
    <property type="entry name" value="Homeodomain-like"/>
    <property type="match status" value="1"/>
</dbReference>
<evidence type="ECO:0000259" key="4">
    <source>
        <dbReference type="PROSITE" id="PS01124"/>
    </source>
</evidence>
<protein>
    <submittedName>
        <fullName evidence="5">AraC-type DNA-binding protein</fullName>
    </submittedName>
</protein>
<gene>
    <name evidence="5" type="ORF">SAMN04489708_11728</name>
</gene>
<dbReference type="InterPro" id="IPR053142">
    <property type="entry name" value="PchR_regulatory_protein"/>
</dbReference>
<proteinExistence type="predicted"/>
<evidence type="ECO:0000313" key="6">
    <source>
        <dbReference type="Proteomes" id="UP000199317"/>
    </source>
</evidence>
<dbReference type="AlphaFoldDB" id="A0A1H0TYZ2"/>
<dbReference type="PROSITE" id="PS00041">
    <property type="entry name" value="HTH_ARAC_FAMILY_1"/>
    <property type="match status" value="1"/>
</dbReference>
<keyword evidence="6" id="KW-1185">Reference proteome</keyword>
<evidence type="ECO:0000256" key="3">
    <source>
        <dbReference type="ARBA" id="ARBA00023163"/>
    </source>
</evidence>
<dbReference type="InterPro" id="IPR009057">
    <property type="entry name" value="Homeodomain-like_sf"/>
</dbReference>